<reference evidence="4" key="1">
    <citation type="submission" date="2020-08" db="EMBL/GenBank/DDBJ databases">
        <title>Plant Genome Project.</title>
        <authorList>
            <person name="Zhang R.-G."/>
        </authorList>
    </citation>
    <scope>NUCLEOTIDE SEQUENCE</scope>
    <source>
        <strain evidence="4">WSP0</strain>
        <tissue evidence="4">Leaf</tissue>
    </source>
</reference>
<accession>A0AAV6LC56</accession>
<dbReference type="PANTHER" id="PTHR33470:SF22">
    <property type="entry name" value="POLLEN OLE E 1 ALLERGEN AND EXTENSIN FAMILY PROTEIN"/>
    <property type="match status" value="1"/>
</dbReference>
<dbReference type="InterPro" id="IPR003882">
    <property type="entry name" value="Pistil_extensin"/>
</dbReference>
<comment type="caution">
    <text evidence="4">The sequence shown here is derived from an EMBL/GenBank/DDBJ whole genome shotgun (WGS) entry which is preliminary data.</text>
</comment>
<feature type="region of interest" description="Disordered" evidence="2">
    <location>
        <begin position="30"/>
        <end position="105"/>
    </location>
</feature>
<dbReference type="Pfam" id="PF01190">
    <property type="entry name" value="Pollen_Ole_e_1"/>
    <property type="match status" value="1"/>
</dbReference>
<dbReference type="Proteomes" id="UP000823749">
    <property type="component" value="Chromosome 2"/>
</dbReference>
<feature type="chain" id="PRO_5043820678" evidence="3">
    <location>
        <begin position="22"/>
        <end position="231"/>
    </location>
</feature>
<name>A0AAV6LC56_9ERIC</name>
<evidence type="ECO:0000313" key="4">
    <source>
        <dbReference type="EMBL" id="KAG5561684.1"/>
    </source>
</evidence>
<evidence type="ECO:0000256" key="1">
    <source>
        <dbReference type="ARBA" id="ARBA00022729"/>
    </source>
</evidence>
<dbReference type="GO" id="GO:0071944">
    <property type="term" value="C:cell periphery"/>
    <property type="evidence" value="ECO:0007669"/>
    <property type="project" value="TreeGrafter"/>
</dbReference>
<keyword evidence="1 3" id="KW-0732">Signal</keyword>
<feature type="compositionally biased region" description="Basic residues" evidence="2">
    <location>
        <begin position="36"/>
        <end position="49"/>
    </location>
</feature>
<dbReference type="PRINTS" id="PR01218">
    <property type="entry name" value="PSTLEXTENSIN"/>
</dbReference>
<dbReference type="PANTHER" id="PTHR33470">
    <property type="entry name" value="OS01G0164075 PROTEIN"/>
    <property type="match status" value="1"/>
</dbReference>
<dbReference type="EMBL" id="JACTNZ010000002">
    <property type="protein sequence ID" value="KAG5561684.1"/>
    <property type="molecule type" value="Genomic_DNA"/>
</dbReference>
<dbReference type="AlphaFoldDB" id="A0AAV6LC56"/>
<keyword evidence="5" id="KW-1185">Reference proteome</keyword>
<evidence type="ECO:0000256" key="3">
    <source>
        <dbReference type="SAM" id="SignalP"/>
    </source>
</evidence>
<organism evidence="4 5">
    <name type="scientific">Rhododendron griersonianum</name>
    <dbReference type="NCBI Taxonomy" id="479676"/>
    <lineage>
        <taxon>Eukaryota</taxon>
        <taxon>Viridiplantae</taxon>
        <taxon>Streptophyta</taxon>
        <taxon>Embryophyta</taxon>
        <taxon>Tracheophyta</taxon>
        <taxon>Spermatophyta</taxon>
        <taxon>Magnoliopsida</taxon>
        <taxon>eudicotyledons</taxon>
        <taxon>Gunneridae</taxon>
        <taxon>Pentapetalae</taxon>
        <taxon>asterids</taxon>
        <taxon>Ericales</taxon>
        <taxon>Ericaceae</taxon>
        <taxon>Ericoideae</taxon>
        <taxon>Rhodoreae</taxon>
        <taxon>Rhododendron</taxon>
    </lineage>
</organism>
<proteinExistence type="predicted"/>
<sequence>MAIIPLLKGLVFLLSCIAVFGDDAPIHRPVESPKYPKSHPHHHHHHHHEGHPLSPPPAHPLTQHHKGHSPSPPPAHPPSRHNKGHPPSPPPAHPPNHAPHPRRRSPVAVQGVVYCKPCKYRGIDTLWEATPLLGAVVKLQCNNTKQPREWYGKTDKNGYFLITVEKKLSSFGAHTCKLYLVSSPSPACKKPTDLLHGEQGALLRWPHKPSKFPFELFTVGPFAFEPYNKCL</sequence>
<evidence type="ECO:0000313" key="5">
    <source>
        <dbReference type="Proteomes" id="UP000823749"/>
    </source>
</evidence>
<gene>
    <name evidence="4" type="ORF">RHGRI_004661</name>
</gene>
<evidence type="ECO:0000256" key="2">
    <source>
        <dbReference type="SAM" id="MobiDB-lite"/>
    </source>
</evidence>
<feature type="signal peptide" evidence="3">
    <location>
        <begin position="1"/>
        <end position="21"/>
    </location>
</feature>
<feature type="compositionally biased region" description="Pro residues" evidence="2">
    <location>
        <begin position="86"/>
        <end position="98"/>
    </location>
</feature>
<protein>
    <submittedName>
        <fullName evidence="4">Uncharacterized protein</fullName>
    </submittedName>
</protein>